<evidence type="ECO:0000313" key="2">
    <source>
        <dbReference type="Proteomes" id="UP000002247"/>
    </source>
</evidence>
<dbReference type="AlphaFoldDB" id="D6ZC54"/>
<dbReference type="eggNOG" id="ENOG5030S6I">
    <property type="taxonomic scope" value="Bacteria"/>
</dbReference>
<evidence type="ECO:0008006" key="3">
    <source>
        <dbReference type="Google" id="ProtNLM"/>
    </source>
</evidence>
<dbReference type="Gene3D" id="3.90.640.20">
    <property type="entry name" value="Heat-shock cognate protein, ATPase"/>
    <property type="match status" value="1"/>
</dbReference>
<dbReference type="HOGENOM" id="CLU_1085406_0_0_11"/>
<gene>
    <name evidence="1" type="ordered locus">Srot_2588</name>
</gene>
<reference evidence="1 2" key="1">
    <citation type="journal article" date="2010" name="Stand. Genomic Sci.">
        <title>Complete genome sequence of Segniliparus rotundus type strain (CDC 1076).</title>
        <authorList>
            <person name="Sikorski J."/>
            <person name="Lapidus A."/>
            <person name="Copeland A."/>
            <person name="Misra M."/>
            <person name="Glavina Del Rio T."/>
            <person name="Nolan M."/>
            <person name="Lucas S."/>
            <person name="Chen F."/>
            <person name="Tice H."/>
            <person name="Cheng J.F."/>
            <person name="Jando M."/>
            <person name="Schneider S."/>
            <person name="Bruce D."/>
            <person name="Goodwin L."/>
            <person name="Pitluck S."/>
            <person name="Liolios K."/>
            <person name="Mikhailova N."/>
            <person name="Pati A."/>
            <person name="Ivanova N."/>
            <person name="Mavromatis K."/>
            <person name="Chen A."/>
            <person name="Palaniappan K."/>
            <person name="Chertkov O."/>
            <person name="Land M."/>
            <person name="Hauser L."/>
            <person name="Chang Y.J."/>
            <person name="Jeffries C.D."/>
            <person name="Brettin T."/>
            <person name="Detter J.C."/>
            <person name="Han C."/>
            <person name="Rohde M."/>
            <person name="Goker M."/>
            <person name="Bristow J."/>
            <person name="Eisen J.A."/>
            <person name="Markowitz V."/>
            <person name="Hugenholtz P."/>
            <person name="Kyrpides N.C."/>
            <person name="Klenk H.P."/>
        </authorList>
    </citation>
    <scope>NUCLEOTIDE SEQUENCE [LARGE SCALE GENOMIC DNA]</scope>
    <source>
        <strain evidence="2">ATCC BAA-972 / CDC 1076 / CIP 108378 / DSM 44985 / JCM 13578</strain>
    </source>
</reference>
<keyword evidence="2" id="KW-1185">Reference proteome</keyword>
<evidence type="ECO:0000313" key="1">
    <source>
        <dbReference type="EMBL" id="ADG99023.1"/>
    </source>
</evidence>
<accession>D6ZC54</accession>
<sequence>MSETILLPVFVARLPPRAGSFLRWSGALAAVFVPHCPSASAAPADVCAQLGGNWSVGEQFCGKVVVNANQTKTVLEARYPADLVESGASGSALQKYLKDFIARFSKVTDDPRATDGGATLRYRQFEHPPALTSVLFSNIYYTGNAKYPVEELTSFTFDAAKGRALALPDLFQSGERALSDLARLARPTVQSQLEPVNEVRAGENQPPLRAEDFDPGGLLNPGSYPVFVVSADELVLYMPQVRSGEPGSAMIEAHIPLSSLRDMLRPEYR</sequence>
<proteinExistence type="predicted"/>
<dbReference type="KEGG" id="srt:Srot_2588"/>
<name>D6ZC54_SEGRD</name>
<dbReference type="Proteomes" id="UP000002247">
    <property type="component" value="Chromosome"/>
</dbReference>
<dbReference type="EMBL" id="CP001958">
    <property type="protein sequence ID" value="ADG99023.1"/>
    <property type="molecule type" value="Genomic_DNA"/>
</dbReference>
<dbReference type="InterPro" id="IPR037126">
    <property type="entry name" value="PdaC/RsiV-like_sf"/>
</dbReference>
<organism evidence="1 2">
    <name type="scientific">Segniliparus rotundus (strain ATCC BAA-972 / CDC 1076 / CIP 108378 / DSM 44985 / JCM 13578)</name>
    <dbReference type="NCBI Taxonomy" id="640132"/>
    <lineage>
        <taxon>Bacteria</taxon>
        <taxon>Bacillati</taxon>
        <taxon>Actinomycetota</taxon>
        <taxon>Actinomycetes</taxon>
        <taxon>Mycobacteriales</taxon>
        <taxon>Segniliparaceae</taxon>
        <taxon>Segniliparus</taxon>
    </lineage>
</organism>
<dbReference type="STRING" id="640132.Srot_2588"/>
<protein>
    <recommendedName>
        <fullName evidence="3">DUF3298 domain-containing protein</fullName>
    </recommendedName>
</protein>
<dbReference type="Gene3D" id="3.30.565.40">
    <property type="entry name" value="Fervidobacterium nodosum Rt17-B1 like"/>
    <property type="match status" value="1"/>
</dbReference>